<dbReference type="SUPFAM" id="SSF54637">
    <property type="entry name" value="Thioesterase/thiol ester dehydrase-isomerase"/>
    <property type="match status" value="1"/>
</dbReference>
<gene>
    <name evidence="3" type="ORF">ULMS_21740</name>
</gene>
<proteinExistence type="inferred from homology"/>
<dbReference type="PANTHER" id="PTHR31793:SF27">
    <property type="entry name" value="NOVEL THIOESTERASE SUPERFAMILY DOMAIN AND SAPOSIN A-TYPE DOMAIN CONTAINING PROTEIN (0610012H03RIK)"/>
    <property type="match status" value="1"/>
</dbReference>
<dbReference type="AlphaFoldDB" id="A0A5J4G208"/>
<dbReference type="GO" id="GO:0047617">
    <property type="term" value="F:fatty acyl-CoA hydrolase activity"/>
    <property type="evidence" value="ECO:0007669"/>
    <property type="project" value="TreeGrafter"/>
</dbReference>
<dbReference type="PIRSF" id="PIRSF003230">
    <property type="entry name" value="YbgC"/>
    <property type="match status" value="1"/>
</dbReference>
<dbReference type="CDD" id="cd00586">
    <property type="entry name" value="4HBT"/>
    <property type="match status" value="1"/>
</dbReference>
<dbReference type="InterPro" id="IPR006684">
    <property type="entry name" value="YbgC/YbaW"/>
</dbReference>
<keyword evidence="2" id="KW-0378">Hydrolase</keyword>
<dbReference type="OrthoDB" id="9800856at2"/>
<dbReference type="EMBL" id="BKCF01000004">
    <property type="protein sequence ID" value="GEQ86666.1"/>
    <property type="molecule type" value="Genomic_DNA"/>
</dbReference>
<evidence type="ECO:0000256" key="2">
    <source>
        <dbReference type="ARBA" id="ARBA00022801"/>
    </source>
</evidence>
<protein>
    <submittedName>
        <fullName evidence="3">Thioesterase</fullName>
    </submittedName>
</protein>
<comment type="caution">
    <text evidence="3">The sequence shown here is derived from an EMBL/GenBank/DDBJ whole genome shotgun (WGS) entry which is preliminary data.</text>
</comment>
<accession>A0A5J4G208</accession>
<evidence type="ECO:0000313" key="3">
    <source>
        <dbReference type="EMBL" id="GEQ86666.1"/>
    </source>
</evidence>
<dbReference type="InterPro" id="IPR050563">
    <property type="entry name" value="4-hydroxybenzoyl-CoA_TE"/>
</dbReference>
<dbReference type="PROSITE" id="PS01328">
    <property type="entry name" value="4HBCOA_THIOESTERASE"/>
    <property type="match status" value="1"/>
</dbReference>
<name>A0A5J4G208_9FLAO</name>
<organism evidence="3 4">
    <name type="scientific">Patiriisocius marinistellae</name>
    <dbReference type="NCBI Taxonomy" id="2494560"/>
    <lineage>
        <taxon>Bacteria</taxon>
        <taxon>Pseudomonadati</taxon>
        <taxon>Bacteroidota</taxon>
        <taxon>Flavobacteriia</taxon>
        <taxon>Flavobacteriales</taxon>
        <taxon>Flavobacteriaceae</taxon>
        <taxon>Patiriisocius</taxon>
    </lineage>
</organism>
<evidence type="ECO:0000256" key="1">
    <source>
        <dbReference type="ARBA" id="ARBA00005953"/>
    </source>
</evidence>
<dbReference type="RefSeq" id="WP_151894593.1">
    <property type="nucleotide sequence ID" value="NZ_BKCF01000004.1"/>
</dbReference>
<keyword evidence="4" id="KW-1185">Reference proteome</keyword>
<dbReference type="PANTHER" id="PTHR31793">
    <property type="entry name" value="4-HYDROXYBENZOYL-COA THIOESTERASE FAMILY MEMBER"/>
    <property type="match status" value="1"/>
</dbReference>
<evidence type="ECO:0000313" key="4">
    <source>
        <dbReference type="Proteomes" id="UP000326994"/>
    </source>
</evidence>
<dbReference type="Proteomes" id="UP000326994">
    <property type="component" value="Unassembled WGS sequence"/>
</dbReference>
<reference evidence="3 4" key="1">
    <citation type="submission" date="2019-08" db="EMBL/GenBank/DDBJ databases">
        <title>Ulvibacter marinistellae sp. nov., isolated from a starfish, Patiria pectinifera.</title>
        <authorList>
            <person name="Kawano K."/>
            <person name="Ushijima N."/>
            <person name="Kihara M."/>
            <person name="Itoh H."/>
        </authorList>
    </citation>
    <scope>NUCLEOTIDE SEQUENCE [LARGE SCALE GENOMIC DNA]</scope>
    <source>
        <strain evidence="3 4">KK4</strain>
    </source>
</reference>
<dbReference type="NCBIfam" id="TIGR00051">
    <property type="entry name" value="YbgC/FadM family acyl-CoA thioesterase"/>
    <property type="match status" value="1"/>
</dbReference>
<comment type="similarity">
    <text evidence="1">Belongs to the 4-hydroxybenzoyl-CoA thioesterase family.</text>
</comment>
<dbReference type="InterPro" id="IPR008272">
    <property type="entry name" value="HB-CoA_thioesterase_AS"/>
</dbReference>
<dbReference type="Gene3D" id="3.10.129.10">
    <property type="entry name" value="Hotdog Thioesterase"/>
    <property type="match status" value="1"/>
</dbReference>
<dbReference type="Pfam" id="PF13279">
    <property type="entry name" value="4HBT_2"/>
    <property type="match status" value="1"/>
</dbReference>
<sequence>MKKASTKLRVRYNETDKMGVVYHGNYAQYFEQGRTEWLRNMGFSYRWMEENGVQLPVINLNLDYKQPAHYDDELTIVTEIKKIPTYRIEFQYKIYNQNDQLLVIGETTLVFINSVTNKLMKAPKYLLDKLA</sequence>
<dbReference type="InterPro" id="IPR029069">
    <property type="entry name" value="HotDog_dom_sf"/>
</dbReference>